<dbReference type="Pfam" id="PF13377">
    <property type="entry name" value="Peripla_BP_3"/>
    <property type="match status" value="1"/>
</dbReference>
<name>A0ABV5NA28_9ACTN</name>
<feature type="region of interest" description="Disordered" evidence="4">
    <location>
        <begin position="74"/>
        <end position="107"/>
    </location>
</feature>
<proteinExistence type="predicted"/>
<evidence type="ECO:0000313" key="6">
    <source>
        <dbReference type="EMBL" id="MFB9467087.1"/>
    </source>
</evidence>
<accession>A0ABV5NA28</accession>
<evidence type="ECO:0000256" key="1">
    <source>
        <dbReference type="ARBA" id="ARBA00023015"/>
    </source>
</evidence>
<protein>
    <submittedName>
        <fullName evidence="6">Substrate-binding domain-containing protein</fullName>
    </submittedName>
</protein>
<dbReference type="PANTHER" id="PTHR30146:SF153">
    <property type="entry name" value="LACTOSE OPERON REPRESSOR"/>
    <property type="match status" value="1"/>
</dbReference>
<keyword evidence="3" id="KW-0804">Transcription</keyword>
<evidence type="ECO:0000259" key="5">
    <source>
        <dbReference type="Pfam" id="PF13377"/>
    </source>
</evidence>
<gene>
    <name evidence="6" type="ORF">ACFF45_31475</name>
</gene>
<sequence length="107" mass="11495">MFAAGDLQAFGASTALRERGLRIPEDIGVAGFDDVPVTRWSDPALTTVRQPLQEMAAMAAAALLRLVDGEDVNLPRGSSPPSWWSAAARRRPWRSRAPVERGITGPG</sequence>
<reference evidence="6 7" key="1">
    <citation type="submission" date="2024-09" db="EMBL/GenBank/DDBJ databases">
        <authorList>
            <person name="Sun Q."/>
            <person name="Mori K."/>
        </authorList>
    </citation>
    <scope>NUCLEOTIDE SEQUENCE [LARGE SCALE GENOMIC DNA]</scope>
    <source>
        <strain evidence="6 7">JCM 6917</strain>
    </source>
</reference>
<evidence type="ECO:0000256" key="2">
    <source>
        <dbReference type="ARBA" id="ARBA00023125"/>
    </source>
</evidence>
<evidence type="ECO:0000313" key="7">
    <source>
        <dbReference type="Proteomes" id="UP001589709"/>
    </source>
</evidence>
<evidence type="ECO:0000256" key="3">
    <source>
        <dbReference type="ARBA" id="ARBA00023163"/>
    </source>
</evidence>
<keyword evidence="2" id="KW-0238">DNA-binding</keyword>
<dbReference type="RefSeq" id="WP_381350205.1">
    <property type="nucleotide sequence ID" value="NZ_JBHMCY010000090.1"/>
</dbReference>
<dbReference type="PANTHER" id="PTHR30146">
    <property type="entry name" value="LACI-RELATED TRANSCRIPTIONAL REPRESSOR"/>
    <property type="match status" value="1"/>
</dbReference>
<dbReference type="InterPro" id="IPR028082">
    <property type="entry name" value="Peripla_BP_I"/>
</dbReference>
<dbReference type="InterPro" id="IPR046335">
    <property type="entry name" value="LacI/GalR-like_sensor"/>
</dbReference>
<organism evidence="6 7">
    <name type="scientific">Streptomyces cinereospinus</name>
    <dbReference type="NCBI Taxonomy" id="285561"/>
    <lineage>
        <taxon>Bacteria</taxon>
        <taxon>Bacillati</taxon>
        <taxon>Actinomycetota</taxon>
        <taxon>Actinomycetes</taxon>
        <taxon>Kitasatosporales</taxon>
        <taxon>Streptomycetaceae</taxon>
        <taxon>Streptomyces</taxon>
    </lineage>
</organism>
<dbReference type="EMBL" id="JBHMCY010000090">
    <property type="protein sequence ID" value="MFB9467087.1"/>
    <property type="molecule type" value="Genomic_DNA"/>
</dbReference>
<feature type="domain" description="Transcriptional regulator LacI/GalR-like sensor" evidence="5">
    <location>
        <begin position="2"/>
        <end position="76"/>
    </location>
</feature>
<comment type="caution">
    <text evidence="6">The sequence shown here is derived from an EMBL/GenBank/DDBJ whole genome shotgun (WGS) entry which is preliminary data.</text>
</comment>
<keyword evidence="1" id="KW-0805">Transcription regulation</keyword>
<dbReference type="SUPFAM" id="SSF53822">
    <property type="entry name" value="Periplasmic binding protein-like I"/>
    <property type="match status" value="1"/>
</dbReference>
<evidence type="ECO:0000256" key="4">
    <source>
        <dbReference type="SAM" id="MobiDB-lite"/>
    </source>
</evidence>
<dbReference type="Gene3D" id="3.40.50.2300">
    <property type="match status" value="2"/>
</dbReference>
<dbReference type="Proteomes" id="UP001589709">
    <property type="component" value="Unassembled WGS sequence"/>
</dbReference>
<keyword evidence="7" id="KW-1185">Reference proteome</keyword>